<dbReference type="EMBL" id="JACFYJ010000007">
    <property type="protein sequence ID" value="MEI5996990.1"/>
    <property type="molecule type" value="Genomic_DNA"/>
</dbReference>
<name>A0ABU8IND6_9BURK</name>
<evidence type="ECO:0000313" key="2">
    <source>
        <dbReference type="EMBL" id="MEI5996990.1"/>
    </source>
</evidence>
<comment type="caution">
    <text evidence="2">The sequence shown here is derived from an EMBL/GenBank/DDBJ whole genome shotgun (WGS) entry which is preliminary data.</text>
</comment>
<feature type="compositionally biased region" description="Polar residues" evidence="1">
    <location>
        <begin position="102"/>
        <end position="115"/>
    </location>
</feature>
<feature type="region of interest" description="Disordered" evidence="1">
    <location>
        <begin position="26"/>
        <end position="115"/>
    </location>
</feature>
<proteinExistence type="predicted"/>
<evidence type="ECO:0000313" key="3">
    <source>
        <dbReference type="Proteomes" id="UP001386437"/>
    </source>
</evidence>
<accession>A0ABU8IND6</accession>
<gene>
    <name evidence="2" type="ORF">H3V53_07170</name>
</gene>
<dbReference type="RefSeq" id="WP_336597364.1">
    <property type="nucleotide sequence ID" value="NZ_JACFYJ010000007.1"/>
</dbReference>
<protein>
    <submittedName>
        <fullName evidence="2">Uncharacterized protein</fullName>
    </submittedName>
</protein>
<organism evidence="2 3">
    <name type="scientific">Paraburkholderia bengalensis</name>
    <dbReference type="NCBI Taxonomy" id="2747562"/>
    <lineage>
        <taxon>Bacteria</taxon>
        <taxon>Pseudomonadati</taxon>
        <taxon>Pseudomonadota</taxon>
        <taxon>Betaproteobacteria</taxon>
        <taxon>Burkholderiales</taxon>
        <taxon>Burkholderiaceae</taxon>
        <taxon>Paraburkholderia</taxon>
    </lineage>
</organism>
<evidence type="ECO:0000256" key="1">
    <source>
        <dbReference type="SAM" id="MobiDB-lite"/>
    </source>
</evidence>
<feature type="compositionally biased region" description="Low complexity" evidence="1">
    <location>
        <begin position="49"/>
        <end position="60"/>
    </location>
</feature>
<dbReference type="Proteomes" id="UP001386437">
    <property type="component" value="Unassembled WGS sequence"/>
</dbReference>
<feature type="compositionally biased region" description="Basic residues" evidence="1">
    <location>
        <begin position="77"/>
        <end position="99"/>
    </location>
</feature>
<sequence length="115" mass="12641">MGSNTGWRRERLSFACFSLPLQRKVGAAPHRGNANQPETKSGCHRKGQANAPKACAAKAPSRMPAKRAATHRTPSPKSKKGGGLKKRPAARRAKQKQQKQKPNVNQYSATQPRFR</sequence>
<keyword evidence="3" id="KW-1185">Reference proteome</keyword>
<reference evidence="2 3" key="1">
    <citation type="journal article" date="2022" name="Arch. Microbiol.">
        <title>Paraburkholderia bengalensis sp. nov. isolated from roots of Oryza sativa, IR64.</title>
        <authorList>
            <person name="Nag P."/>
            <person name="Mondal N."/>
            <person name="Sarkar J."/>
            <person name="Das S."/>
        </authorList>
    </citation>
    <scope>NUCLEOTIDE SEQUENCE [LARGE SCALE GENOMIC DNA]</scope>
    <source>
        <strain evidence="2 3">IR64_4_BI</strain>
    </source>
</reference>